<accession>A0AAD2CF56</accession>
<dbReference type="Proteomes" id="UP001295423">
    <property type="component" value="Unassembled WGS sequence"/>
</dbReference>
<dbReference type="EMBL" id="CAKOGP040000002">
    <property type="protein sequence ID" value="CAJ1919974.1"/>
    <property type="molecule type" value="Genomic_DNA"/>
</dbReference>
<name>A0AAD2CF56_9STRA</name>
<gene>
    <name evidence="2" type="ORF">CYCCA115_LOCUS867</name>
</gene>
<dbReference type="Gene3D" id="1.25.40.10">
    <property type="entry name" value="Tetratricopeptide repeat domain"/>
    <property type="match status" value="1"/>
</dbReference>
<organism evidence="2 3">
    <name type="scientific">Cylindrotheca closterium</name>
    <dbReference type="NCBI Taxonomy" id="2856"/>
    <lineage>
        <taxon>Eukaryota</taxon>
        <taxon>Sar</taxon>
        <taxon>Stramenopiles</taxon>
        <taxon>Ochrophyta</taxon>
        <taxon>Bacillariophyta</taxon>
        <taxon>Bacillariophyceae</taxon>
        <taxon>Bacillariophycidae</taxon>
        <taxon>Bacillariales</taxon>
        <taxon>Bacillariaceae</taxon>
        <taxon>Cylindrotheca</taxon>
    </lineage>
</organism>
<feature type="chain" id="PRO_5042107129" evidence="1">
    <location>
        <begin position="24"/>
        <end position="251"/>
    </location>
</feature>
<evidence type="ECO:0000256" key="1">
    <source>
        <dbReference type="SAM" id="SignalP"/>
    </source>
</evidence>
<sequence>MAHSSLSWVLLLLLSNNVRIVQSLSQPVKVRVCQNKYCKKRYANLKQCVSQLLPEAKVESSGCLSQCNDGPNIEVESGGHATILNGIQDVTTAAILLEQNTEMSVPKILLAASKILEQVPSLDSAEGLRYLNSVISKLEASEYKASPAMARALVVRADLHLQSGEPGKALEDAQRVLELKQVATSETLALAYRILADTEENKVRVIAVLQQWQKDLPEFRTKLQHEIQRIVDSMDHDGDDGSKGRNSFMPV</sequence>
<dbReference type="CDD" id="cd02980">
    <property type="entry name" value="TRX_Fd_family"/>
    <property type="match status" value="1"/>
</dbReference>
<dbReference type="AlphaFoldDB" id="A0AAD2CF56"/>
<comment type="caution">
    <text evidence="2">The sequence shown here is derived from an EMBL/GenBank/DDBJ whole genome shotgun (WGS) entry which is preliminary data.</text>
</comment>
<dbReference type="SUPFAM" id="SSF48452">
    <property type="entry name" value="TPR-like"/>
    <property type="match status" value="1"/>
</dbReference>
<keyword evidence="3" id="KW-1185">Reference proteome</keyword>
<reference evidence="2" key="1">
    <citation type="submission" date="2023-08" db="EMBL/GenBank/DDBJ databases">
        <authorList>
            <person name="Audoor S."/>
            <person name="Bilcke G."/>
        </authorList>
    </citation>
    <scope>NUCLEOTIDE SEQUENCE</scope>
</reference>
<evidence type="ECO:0000313" key="3">
    <source>
        <dbReference type="Proteomes" id="UP001295423"/>
    </source>
</evidence>
<protein>
    <submittedName>
        <fullName evidence="2">Uncharacterized protein</fullName>
    </submittedName>
</protein>
<proteinExistence type="predicted"/>
<keyword evidence="1" id="KW-0732">Signal</keyword>
<evidence type="ECO:0000313" key="2">
    <source>
        <dbReference type="EMBL" id="CAJ1919974.1"/>
    </source>
</evidence>
<dbReference type="InterPro" id="IPR011990">
    <property type="entry name" value="TPR-like_helical_dom_sf"/>
</dbReference>
<feature type="signal peptide" evidence="1">
    <location>
        <begin position="1"/>
        <end position="23"/>
    </location>
</feature>